<comment type="similarity">
    <text evidence="3">Belongs to the gamma-BBH/TMLD family.</text>
</comment>
<dbReference type="InterPro" id="IPR050411">
    <property type="entry name" value="AlphaKG_dependent_hydroxylases"/>
</dbReference>
<dbReference type="PANTHER" id="PTHR10696:SF25">
    <property type="entry name" value="OXIDOREDUCTASE AIM17-RELATED"/>
    <property type="match status" value="1"/>
</dbReference>
<comment type="cofactor">
    <cofactor evidence="2">
        <name>L-ascorbate</name>
        <dbReference type="ChEBI" id="CHEBI:38290"/>
    </cofactor>
</comment>
<keyword evidence="6" id="KW-0560">Oxidoreductase</keyword>
<dbReference type="AlphaFoldDB" id="A0AAU8CMY2"/>
<evidence type="ECO:0000259" key="9">
    <source>
        <dbReference type="Pfam" id="PF06155"/>
    </source>
</evidence>
<dbReference type="InterPro" id="IPR003819">
    <property type="entry name" value="TauD/TfdA-like"/>
</dbReference>
<feature type="domain" description="Gamma-butyrobetaine hydroxylase-like N-terminal" evidence="9">
    <location>
        <begin position="7"/>
        <end position="75"/>
    </location>
</feature>
<dbReference type="FunFam" id="3.60.130.10:FF:000001">
    <property type="entry name" value="Trimethyllysine dioxygenase, mitochondrial"/>
    <property type="match status" value="1"/>
</dbReference>
<dbReference type="GO" id="GO:0045329">
    <property type="term" value="P:carnitine biosynthetic process"/>
    <property type="evidence" value="ECO:0007669"/>
    <property type="project" value="TreeGrafter"/>
</dbReference>
<evidence type="ECO:0000256" key="2">
    <source>
        <dbReference type="ARBA" id="ARBA00001961"/>
    </source>
</evidence>
<evidence type="ECO:0000256" key="7">
    <source>
        <dbReference type="ARBA" id="ARBA00023004"/>
    </source>
</evidence>
<organism evidence="10">
    <name type="scientific">Mesorhizobium sp. WSM2240</name>
    <dbReference type="NCBI Taxonomy" id="3228851"/>
    <lineage>
        <taxon>Bacteria</taxon>
        <taxon>Pseudomonadati</taxon>
        <taxon>Pseudomonadota</taxon>
        <taxon>Alphaproteobacteria</taxon>
        <taxon>Hyphomicrobiales</taxon>
        <taxon>Phyllobacteriaceae</taxon>
        <taxon>Mesorhizobium</taxon>
    </lineage>
</organism>
<dbReference type="GO" id="GO:0016706">
    <property type="term" value="F:2-oxoglutarate-dependent dioxygenase activity"/>
    <property type="evidence" value="ECO:0007669"/>
    <property type="project" value="UniProtKB-ARBA"/>
</dbReference>
<protein>
    <submittedName>
        <fullName evidence="10">TauD/TfdA family dioxygenase</fullName>
    </submittedName>
</protein>
<comment type="cofactor">
    <cofactor evidence="1">
        <name>Fe(2+)</name>
        <dbReference type="ChEBI" id="CHEBI:29033"/>
    </cofactor>
</comment>
<dbReference type="Gene3D" id="3.30.2020.30">
    <property type="match status" value="1"/>
</dbReference>
<keyword evidence="4" id="KW-0479">Metal-binding</keyword>
<dbReference type="GO" id="GO:0046872">
    <property type="term" value="F:metal ion binding"/>
    <property type="evidence" value="ECO:0007669"/>
    <property type="project" value="UniProtKB-KW"/>
</dbReference>
<sequence>MNTMLSVKAREAGLAVTFASGETVSYPWLWLKDNAPSSFHPQTEERIFDLTSVEPSLKPLHVEATEHGVAITWSKDAGEDLLPAGFFDAHRPGRAREDPADIAPRLWDGSLRFEAVPRHAAPALMKDDAALLTWLKATAAFGLSIVDGLDDDPDAGRWVAERIAFLRQTNFGTIFEVVSMPNPNNLAYTPVALPLHTDLANQEVPPGYQFLHCVSNRAEGGGSTFADGFAVAAALKDEDSEAYRLLCEVEIPFRFHDADYDIRGRFPVIVTDSKGEVTELRFNAHLVDIIDLPSETAVSFYAAYRKLMAMIRSDCFMIAYRLKAGEMAVFDNRRVLHGRQAFNPNTGRRHLRGCYVDRGEFLSRIRVLSR</sequence>
<evidence type="ECO:0000256" key="4">
    <source>
        <dbReference type="ARBA" id="ARBA00022723"/>
    </source>
</evidence>
<dbReference type="InterPro" id="IPR010376">
    <property type="entry name" value="GBBH-like_N"/>
</dbReference>
<dbReference type="RefSeq" id="WP_353644769.1">
    <property type="nucleotide sequence ID" value="NZ_CP159253.1"/>
</dbReference>
<evidence type="ECO:0000256" key="5">
    <source>
        <dbReference type="ARBA" id="ARBA00022964"/>
    </source>
</evidence>
<dbReference type="SUPFAM" id="SSF51197">
    <property type="entry name" value="Clavaminate synthase-like"/>
    <property type="match status" value="1"/>
</dbReference>
<accession>A0AAU8CMY2</accession>
<name>A0AAU8CMY2_9HYPH</name>
<evidence type="ECO:0000256" key="3">
    <source>
        <dbReference type="ARBA" id="ARBA00008654"/>
    </source>
</evidence>
<feature type="domain" description="TauD/TfdA-like" evidence="8">
    <location>
        <begin position="122"/>
        <end position="355"/>
    </location>
</feature>
<dbReference type="Pfam" id="PF06155">
    <property type="entry name" value="GBBH-like_N"/>
    <property type="match status" value="1"/>
</dbReference>
<proteinExistence type="inferred from homology"/>
<dbReference type="PANTHER" id="PTHR10696">
    <property type="entry name" value="GAMMA-BUTYROBETAINE HYDROXYLASE-RELATED"/>
    <property type="match status" value="1"/>
</dbReference>
<keyword evidence="7" id="KW-0408">Iron</keyword>
<dbReference type="InterPro" id="IPR042098">
    <property type="entry name" value="TauD-like_sf"/>
</dbReference>
<dbReference type="Pfam" id="PF02668">
    <property type="entry name" value="TauD"/>
    <property type="match status" value="1"/>
</dbReference>
<reference evidence="10" key="1">
    <citation type="submission" date="2024-06" db="EMBL/GenBank/DDBJ databases">
        <title>Mesorhizobium karijinii sp. nov., a symbiont of the iconic Swainsona formosa from arid Australia.</title>
        <authorList>
            <person name="Hill Y.J."/>
            <person name="Watkin E.L.J."/>
            <person name="O'Hara G.W."/>
            <person name="Terpolilli J."/>
            <person name="Tye M.L."/>
            <person name="Kohlmeier M.G."/>
        </authorList>
    </citation>
    <scope>NUCLEOTIDE SEQUENCE</scope>
    <source>
        <strain evidence="10">WSM2240</strain>
    </source>
</reference>
<evidence type="ECO:0000313" key="10">
    <source>
        <dbReference type="EMBL" id="XCG47688.1"/>
    </source>
</evidence>
<dbReference type="Gene3D" id="3.60.130.10">
    <property type="entry name" value="Clavaminate synthase-like"/>
    <property type="match status" value="1"/>
</dbReference>
<keyword evidence="5 10" id="KW-0223">Dioxygenase</keyword>
<dbReference type="CDD" id="cd00250">
    <property type="entry name" value="CAS_like"/>
    <property type="match status" value="1"/>
</dbReference>
<evidence type="ECO:0000259" key="8">
    <source>
        <dbReference type="Pfam" id="PF02668"/>
    </source>
</evidence>
<evidence type="ECO:0000256" key="1">
    <source>
        <dbReference type="ARBA" id="ARBA00001954"/>
    </source>
</evidence>
<evidence type="ECO:0000256" key="6">
    <source>
        <dbReference type="ARBA" id="ARBA00023002"/>
    </source>
</evidence>
<dbReference type="EMBL" id="CP159253">
    <property type="protein sequence ID" value="XCG47688.1"/>
    <property type="molecule type" value="Genomic_DNA"/>
</dbReference>
<dbReference type="InterPro" id="IPR038492">
    <property type="entry name" value="GBBH-like_N_sf"/>
</dbReference>
<gene>
    <name evidence="10" type="ORF">ABVK50_20830</name>
</gene>